<dbReference type="Proteomes" id="UP000315252">
    <property type="component" value="Unassembled WGS sequence"/>
</dbReference>
<keyword evidence="4" id="KW-1185">Reference proteome</keyword>
<feature type="transmembrane region" description="Helical" evidence="1">
    <location>
        <begin position="44"/>
        <end position="63"/>
    </location>
</feature>
<feature type="transmembrane region" description="Helical" evidence="1">
    <location>
        <begin position="269"/>
        <end position="286"/>
    </location>
</feature>
<name>A0A545U2M8_9PROT</name>
<organism evidence="3 4">
    <name type="scientific">Denitrobaculum tricleocarpae</name>
    <dbReference type="NCBI Taxonomy" id="2591009"/>
    <lineage>
        <taxon>Bacteria</taxon>
        <taxon>Pseudomonadati</taxon>
        <taxon>Pseudomonadota</taxon>
        <taxon>Alphaproteobacteria</taxon>
        <taxon>Rhodospirillales</taxon>
        <taxon>Rhodospirillaceae</taxon>
        <taxon>Denitrobaculum</taxon>
    </lineage>
</organism>
<sequence>MTGLRVRATLSSGSSRGIFWMLLTMLLFVSMDTAAKYLAQSYPVLQVVWARYVFHALLLALYLNHRLPGLMRTQRLGIQLFRSLLLLITTVLFFTGLSLIPLADASAIMFVAPILVTALSIPMLGEKVGPRRWASIAVGFIGALIVIRPGGDSVQLAALLPFGAACCYALYQVITRSLSHSDQPLTTLAYTALVGAVVMCFVVPFEWQTPDTHGWLIMILIGFLGGVSQFTLIKAFQSAPATAVTPFSYSSLIWATLYGFLIFGELPDVWTIVGAIIIAASGLYIFHRENLKKSDNGPS</sequence>
<evidence type="ECO:0000259" key="2">
    <source>
        <dbReference type="Pfam" id="PF00892"/>
    </source>
</evidence>
<keyword evidence="1" id="KW-0812">Transmembrane</keyword>
<protein>
    <submittedName>
        <fullName evidence="3">DMT family transporter</fullName>
    </submittedName>
</protein>
<feature type="transmembrane region" description="Helical" evidence="1">
    <location>
        <begin position="84"/>
        <end position="101"/>
    </location>
</feature>
<reference evidence="3 4" key="1">
    <citation type="submission" date="2019-06" db="EMBL/GenBank/DDBJ databases">
        <title>Whole genome sequence for Rhodospirillaceae sp. R148.</title>
        <authorList>
            <person name="Wang G."/>
        </authorList>
    </citation>
    <scope>NUCLEOTIDE SEQUENCE [LARGE SCALE GENOMIC DNA]</scope>
    <source>
        <strain evidence="3 4">R148</strain>
    </source>
</reference>
<proteinExistence type="predicted"/>
<feature type="domain" description="EamA" evidence="2">
    <location>
        <begin position="16"/>
        <end position="147"/>
    </location>
</feature>
<dbReference type="Pfam" id="PF00892">
    <property type="entry name" value="EamA"/>
    <property type="match status" value="2"/>
</dbReference>
<feature type="transmembrane region" description="Helical" evidence="1">
    <location>
        <begin position="187"/>
        <end position="207"/>
    </location>
</feature>
<dbReference type="AlphaFoldDB" id="A0A545U2M8"/>
<evidence type="ECO:0000313" key="3">
    <source>
        <dbReference type="EMBL" id="TQV83663.1"/>
    </source>
</evidence>
<dbReference type="RefSeq" id="WP_142894899.1">
    <property type="nucleotide sequence ID" value="NZ_ML660052.1"/>
</dbReference>
<gene>
    <name evidence="3" type="ORF">FKG95_03480</name>
</gene>
<dbReference type="PANTHER" id="PTHR22911">
    <property type="entry name" value="ACYL-MALONYL CONDENSING ENZYME-RELATED"/>
    <property type="match status" value="1"/>
</dbReference>
<keyword evidence="1" id="KW-0472">Membrane</keyword>
<accession>A0A545U2M8</accession>
<dbReference type="GO" id="GO:0016020">
    <property type="term" value="C:membrane"/>
    <property type="evidence" value="ECO:0007669"/>
    <property type="project" value="InterPro"/>
</dbReference>
<evidence type="ECO:0000256" key="1">
    <source>
        <dbReference type="SAM" id="Phobius"/>
    </source>
</evidence>
<feature type="transmembrane region" description="Helical" evidence="1">
    <location>
        <begin position="132"/>
        <end position="150"/>
    </location>
</feature>
<dbReference type="InterPro" id="IPR000620">
    <property type="entry name" value="EamA_dom"/>
</dbReference>
<feature type="transmembrane region" description="Helical" evidence="1">
    <location>
        <begin position="213"/>
        <end position="232"/>
    </location>
</feature>
<dbReference type="EMBL" id="VHSH01000001">
    <property type="protein sequence ID" value="TQV83663.1"/>
    <property type="molecule type" value="Genomic_DNA"/>
</dbReference>
<feature type="transmembrane region" description="Helical" evidence="1">
    <location>
        <begin position="244"/>
        <end position="263"/>
    </location>
</feature>
<feature type="transmembrane region" description="Helical" evidence="1">
    <location>
        <begin position="156"/>
        <end position="175"/>
    </location>
</feature>
<feature type="transmembrane region" description="Helical" evidence="1">
    <location>
        <begin position="107"/>
        <end position="125"/>
    </location>
</feature>
<dbReference type="SUPFAM" id="SSF103481">
    <property type="entry name" value="Multidrug resistance efflux transporter EmrE"/>
    <property type="match status" value="2"/>
</dbReference>
<evidence type="ECO:0000313" key="4">
    <source>
        <dbReference type="Proteomes" id="UP000315252"/>
    </source>
</evidence>
<dbReference type="OrthoDB" id="9812899at2"/>
<comment type="caution">
    <text evidence="3">The sequence shown here is derived from an EMBL/GenBank/DDBJ whole genome shotgun (WGS) entry which is preliminary data.</text>
</comment>
<feature type="domain" description="EamA" evidence="2">
    <location>
        <begin position="157"/>
        <end position="281"/>
    </location>
</feature>
<dbReference type="PANTHER" id="PTHR22911:SF103">
    <property type="entry name" value="BLR2811 PROTEIN"/>
    <property type="match status" value="1"/>
</dbReference>
<keyword evidence="1" id="KW-1133">Transmembrane helix</keyword>
<dbReference type="InterPro" id="IPR037185">
    <property type="entry name" value="EmrE-like"/>
</dbReference>